<gene>
    <name evidence="2" type="ORF">PVAND_008914</name>
</gene>
<organism evidence="2 3">
    <name type="scientific">Polypedilum vanderplanki</name>
    <name type="common">Sleeping chironomid midge</name>
    <dbReference type="NCBI Taxonomy" id="319348"/>
    <lineage>
        <taxon>Eukaryota</taxon>
        <taxon>Metazoa</taxon>
        <taxon>Ecdysozoa</taxon>
        <taxon>Arthropoda</taxon>
        <taxon>Hexapoda</taxon>
        <taxon>Insecta</taxon>
        <taxon>Pterygota</taxon>
        <taxon>Neoptera</taxon>
        <taxon>Endopterygota</taxon>
        <taxon>Diptera</taxon>
        <taxon>Nematocera</taxon>
        <taxon>Chironomoidea</taxon>
        <taxon>Chironomidae</taxon>
        <taxon>Chironominae</taxon>
        <taxon>Polypedilum</taxon>
        <taxon>Polypedilum</taxon>
    </lineage>
</organism>
<dbReference type="OrthoDB" id="7788121at2759"/>
<evidence type="ECO:0000256" key="1">
    <source>
        <dbReference type="SAM" id="SignalP"/>
    </source>
</evidence>
<proteinExistence type="predicted"/>
<evidence type="ECO:0000313" key="2">
    <source>
        <dbReference type="EMBL" id="KAG5679342.1"/>
    </source>
</evidence>
<feature type="chain" id="PRO_5039885425" description="Secreted protein" evidence="1">
    <location>
        <begin position="19"/>
        <end position="246"/>
    </location>
</feature>
<feature type="signal peptide" evidence="1">
    <location>
        <begin position="1"/>
        <end position="18"/>
    </location>
</feature>
<reference evidence="2" key="1">
    <citation type="submission" date="2021-03" db="EMBL/GenBank/DDBJ databases">
        <title>Chromosome level genome of the anhydrobiotic midge Polypedilum vanderplanki.</title>
        <authorList>
            <person name="Yoshida Y."/>
            <person name="Kikawada T."/>
            <person name="Gusev O."/>
        </authorList>
    </citation>
    <scope>NUCLEOTIDE SEQUENCE</scope>
    <source>
        <strain evidence="2">NIAS01</strain>
        <tissue evidence="2">Whole body or cell culture</tissue>
    </source>
</reference>
<comment type="caution">
    <text evidence="2">The sequence shown here is derived from an EMBL/GenBank/DDBJ whole genome shotgun (WGS) entry which is preliminary data.</text>
</comment>
<protein>
    <recommendedName>
        <fullName evidence="4">Secreted protein</fullName>
    </recommendedName>
</protein>
<evidence type="ECO:0008006" key="4">
    <source>
        <dbReference type="Google" id="ProtNLM"/>
    </source>
</evidence>
<evidence type="ECO:0000313" key="3">
    <source>
        <dbReference type="Proteomes" id="UP001107558"/>
    </source>
</evidence>
<dbReference type="AlphaFoldDB" id="A0A9J6CCJ0"/>
<dbReference type="EMBL" id="JADBJN010000002">
    <property type="protein sequence ID" value="KAG5679342.1"/>
    <property type="molecule type" value="Genomic_DNA"/>
</dbReference>
<dbReference type="Proteomes" id="UP001107558">
    <property type="component" value="Chromosome 2"/>
</dbReference>
<accession>A0A9J6CCJ0</accession>
<keyword evidence="3" id="KW-1185">Reference proteome</keyword>
<sequence>MKFVVGILVACFAFGVNAQDGALTERLLSAQGDLSLTHELFETIMGINRGQLSAYIYRVTRVVLESHLDSYEFIFTNGADARAQIEALTPGNDAERACVERFQRRFELQKQRLGQGLARCVQNVQNVLLTWNSFTNNAHENGQVLAAQVQNIGFSMFAQQQLYDGPEDFPAMINRELWNAIVRILDVVDSVEEFIRNISIDLDNIQIDFVRCDRELEERALSEIEAELTRARACVGQGPTDPNPTK</sequence>
<name>A0A9J6CCJ0_POLVA</name>
<keyword evidence="1" id="KW-0732">Signal</keyword>